<evidence type="ECO:0000313" key="2">
    <source>
        <dbReference type="Proteomes" id="UP000887116"/>
    </source>
</evidence>
<comment type="caution">
    <text evidence="1">The sequence shown here is derived from an EMBL/GenBank/DDBJ whole genome shotgun (WGS) entry which is preliminary data.</text>
</comment>
<keyword evidence="2" id="KW-1185">Reference proteome</keyword>
<sequence length="144" mass="16148">MIRLRHKGKEICVRALLDDGSHHSYVEKDLVEELKLCPSSKETFSKGLFSGGISPDAEHGRYTVTVESLDRKYSNKMYLLGQTKICSMLPRIRDESLLADLAARGIKLTDVGKDTPPIRVLLGADVLGSILTGRIEYFHLEFQQ</sequence>
<dbReference type="OrthoDB" id="6420456at2759"/>
<organism evidence="1 2">
    <name type="scientific">Trichonephila clavata</name>
    <name type="common">Joro spider</name>
    <name type="synonym">Nephila clavata</name>
    <dbReference type="NCBI Taxonomy" id="2740835"/>
    <lineage>
        <taxon>Eukaryota</taxon>
        <taxon>Metazoa</taxon>
        <taxon>Ecdysozoa</taxon>
        <taxon>Arthropoda</taxon>
        <taxon>Chelicerata</taxon>
        <taxon>Arachnida</taxon>
        <taxon>Araneae</taxon>
        <taxon>Araneomorphae</taxon>
        <taxon>Entelegynae</taxon>
        <taxon>Araneoidea</taxon>
        <taxon>Nephilidae</taxon>
        <taxon>Trichonephila</taxon>
    </lineage>
</organism>
<protein>
    <submittedName>
        <fullName evidence="1">Transposable element Tc1 transposase</fullName>
    </submittedName>
</protein>
<gene>
    <name evidence="1" type="primary">X975_22733</name>
    <name evidence="1" type="ORF">TNCT_292181</name>
</gene>
<proteinExistence type="predicted"/>
<name>A0A8X6HR33_TRICU</name>
<dbReference type="AlphaFoldDB" id="A0A8X6HR33"/>
<dbReference type="Proteomes" id="UP000887116">
    <property type="component" value="Unassembled WGS sequence"/>
</dbReference>
<accession>A0A8X6HR33</accession>
<dbReference type="EMBL" id="BMAO01022090">
    <property type="protein sequence ID" value="GFQ79562.1"/>
    <property type="molecule type" value="Genomic_DNA"/>
</dbReference>
<evidence type="ECO:0000313" key="1">
    <source>
        <dbReference type="EMBL" id="GFQ79562.1"/>
    </source>
</evidence>
<reference evidence="1" key="1">
    <citation type="submission" date="2020-07" db="EMBL/GenBank/DDBJ databases">
        <title>Multicomponent nature underlies the extraordinary mechanical properties of spider dragline silk.</title>
        <authorList>
            <person name="Kono N."/>
            <person name="Nakamura H."/>
            <person name="Mori M."/>
            <person name="Yoshida Y."/>
            <person name="Ohtoshi R."/>
            <person name="Malay A.D."/>
            <person name="Moran D.A.P."/>
            <person name="Tomita M."/>
            <person name="Numata K."/>
            <person name="Arakawa K."/>
        </authorList>
    </citation>
    <scope>NUCLEOTIDE SEQUENCE</scope>
</reference>